<keyword evidence="7 10" id="KW-0472">Membrane</keyword>
<dbReference type="PROSITE" id="PS50216">
    <property type="entry name" value="DHHC"/>
    <property type="match status" value="1"/>
</dbReference>
<dbReference type="GO" id="GO:0016020">
    <property type="term" value="C:membrane"/>
    <property type="evidence" value="ECO:0007669"/>
    <property type="project" value="UniProtKB-SubCell"/>
</dbReference>
<dbReference type="GO" id="GO:0046982">
    <property type="term" value="F:protein heterodimerization activity"/>
    <property type="evidence" value="ECO:0007669"/>
    <property type="project" value="InterPro"/>
</dbReference>
<evidence type="ECO:0000313" key="13">
    <source>
        <dbReference type="EMBL" id="CAD6185299.1"/>
    </source>
</evidence>
<keyword evidence="5 10" id="KW-1133">Transmembrane helix</keyword>
<dbReference type="SMART" id="SM00576">
    <property type="entry name" value="BTP"/>
    <property type="match status" value="1"/>
</dbReference>
<keyword evidence="4 10" id="KW-0812">Transmembrane</keyword>
<accession>A0A8S1GPW3</accession>
<evidence type="ECO:0000256" key="9">
    <source>
        <dbReference type="ARBA" id="ARBA00023242"/>
    </source>
</evidence>
<dbReference type="Pfam" id="PF01529">
    <property type="entry name" value="DHHC"/>
    <property type="match status" value="1"/>
</dbReference>
<feature type="compositionally biased region" description="Basic and acidic residues" evidence="11">
    <location>
        <begin position="797"/>
        <end position="809"/>
    </location>
</feature>
<dbReference type="Proteomes" id="UP000835052">
    <property type="component" value="Unassembled WGS sequence"/>
</dbReference>
<sequence length="830" mass="95164">MALARVNRKLAKLGDFLLDWGGSCFVSMMLIGIYYSCLYVAAPMLYDEEATIQFLRFLANFIVFEIMINLACFHYYSRYNSVTHWHRESCVLDLRSFAEENNENGRQYFALDNLENHLNGVTEDESGSRFCITCNREAPIRSHHCPLCKMCVLRKDHHCFVTGACVGLGNQRYFIVFLFWCTFGLIIAVPHLFWLLTQTIGPWYPFGFTLYIGPIAIFRWIFSYSPFSEAVYATIFSFSVAGFFSAAGFLGMQIYYTTHGYTMYEYHNLTVRASFPGDGKNCGERFRLVFGKNWLLNFVLPMPWNMPLLTQDISNSLFRFSVMIPNRQPLPTDIRRNFQPRPAQQRVQIQGQIAPAQYRNVQPQIDPRNVNAVYQSFAGPSTSLDRRLIIRPVQPPPRPEGEAANLKKLVHPLYLSSTSDGPSSGSKTYLPSEVNEAFNDVILQFMTAQCLMAGFDDVERSALETLITMFHNSIKRVAEQSRYACEAGGRTKIAARDVCFGLTNMGFDLKALPQFFHDELRRGKLTIHAPLTTRSTSSTARFFEWMPPYPEPHTYIRTEIMNEPEMSYEKAREAMAANKRNGVRSLVNHMVQIFPKVCLFGSFEQTIHENVEKWMDELIKKNQKAAAYQAFSSFLGTTEFENTQATIDILKEKGLITAEEAQQGLQLACLLPDGTILDTQANPITLTDDAFIDIPEDDAAEGQEDIAEEEFPMDYQCPVDDEMDVDISLLSFQEFDLMEDDEGREPEDYLLYEKEKRNFEYIPEWCHVVVPTDDHPSYLDRLLTDIKPDDDLWKEKKVASRSGGDKEIQLDNPYFRPPEIINTPVEEKDS</sequence>
<dbReference type="Pfam" id="PF07524">
    <property type="entry name" value="Bromo_TP"/>
    <property type="match status" value="1"/>
</dbReference>
<reference evidence="13" key="1">
    <citation type="submission" date="2020-10" db="EMBL/GenBank/DDBJ databases">
        <authorList>
            <person name="Kikuchi T."/>
        </authorList>
    </citation>
    <scope>NUCLEOTIDE SEQUENCE</scope>
    <source>
        <strain evidence="13">NKZ352</strain>
    </source>
</reference>
<evidence type="ECO:0000259" key="12">
    <source>
        <dbReference type="SMART" id="SM00576"/>
    </source>
</evidence>
<dbReference type="InterPro" id="IPR037818">
    <property type="entry name" value="TAF8"/>
</dbReference>
<dbReference type="GO" id="GO:0019706">
    <property type="term" value="F:protein-cysteine S-palmitoyltransferase activity"/>
    <property type="evidence" value="ECO:0007669"/>
    <property type="project" value="UniProtKB-EC"/>
</dbReference>
<dbReference type="EMBL" id="CAJGYM010000002">
    <property type="protein sequence ID" value="CAD6185299.1"/>
    <property type="molecule type" value="Genomic_DNA"/>
</dbReference>
<feature type="region of interest" description="Disordered" evidence="11">
    <location>
        <begin position="797"/>
        <end position="830"/>
    </location>
</feature>
<dbReference type="InterPro" id="IPR006565">
    <property type="entry name" value="BTP"/>
</dbReference>
<evidence type="ECO:0000256" key="2">
    <source>
        <dbReference type="ARBA" id="ARBA00004141"/>
    </source>
</evidence>
<keyword evidence="10" id="KW-0012">Acyltransferase</keyword>
<comment type="domain">
    <text evidence="10">The DHHC domain is required for palmitoyltransferase activity.</text>
</comment>
<feature type="transmembrane region" description="Helical" evidence="10">
    <location>
        <begin position="54"/>
        <end position="76"/>
    </location>
</feature>
<feature type="transmembrane region" description="Helical" evidence="10">
    <location>
        <begin position="203"/>
        <end position="222"/>
    </location>
</feature>
<dbReference type="InterPro" id="IPR009072">
    <property type="entry name" value="Histone-fold"/>
</dbReference>
<keyword evidence="9" id="KW-0539">Nucleus</keyword>
<dbReference type="AlphaFoldDB" id="A0A8S1GPW3"/>
<dbReference type="PANTHER" id="PTHR46469">
    <property type="entry name" value="TRANSCRIPTION INITIATION FACTOR TFIID SUBUNIT 8"/>
    <property type="match status" value="1"/>
</dbReference>
<protein>
    <recommendedName>
        <fullName evidence="10">Palmitoyltransferase</fullName>
        <ecNumber evidence="10">2.3.1.225</ecNumber>
    </recommendedName>
</protein>
<feature type="transmembrane region" description="Helical" evidence="10">
    <location>
        <begin position="20"/>
        <end position="42"/>
    </location>
</feature>
<dbReference type="EC" id="2.3.1.225" evidence="10"/>
<evidence type="ECO:0000256" key="4">
    <source>
        <dbReference type="ARBA" id="ARBA00022692"/>
    </source>
</evidence>
<comment type="similarity">
    <text evidence="10">Belongs to the DHHC palmitoyltransferase family.</text>
</comment>
<comment type="subcellular location">
    <subcellularLocation>
        <location evidence="2">Membrane</location>
        <topology evidence="2">Multi-pass membrane protein</topology>
    </subcellularLocation>
    <subcellularLocation>
        <location evidence="1">Nucleus</location>
    </subcellularLocation>
</comment>
<dbReference type="CDD" id="cd08049">
    <property type="entry name" value="TAF8"/>
    <property type="match status" value="1"/>
</dbReference>
<evidence type="ECO:0000256" key="6">
    <source>
        <dbReference type="ARBA" id="ARBA00023015"/>
    </source>
</evidence>
<dbReference type="Gene3D" id="1.10.20.10">
    <property type="entry name" value="Histone, subunit A"/>
    <property type="match status" value="1"/>
</dbReference>
<feature type="transmembrane region" description="Helical" evidence="10">
    <location>
        <begin position="234"/>
        <end position="256"/>
    </location>
</feature>
<dbReference type="InterPro" id="IPR019473">
    <property type="entry name" value="TFIID_su8_C"/>
</dbReference>
<evidence type="ECO:0000256" key="3">
    <source>
        <dbReference type="ARBA" id="ARBA00008767"/>
    </source>
</evidence>
<dbReference type="GO" id="GO:0006367">
    <property type="term" value="P:transcription initiation at RNA polymerase II promoter"/>
    <property type="evidence" value="ECO:0007669"/>
    <property type="project" value="TreeGrafter"/>
</dbReference>
<evidence type="ECO:0000256" key="5">
    <source>
        <dbReference type="ARBA" id="ARBA00022989"/>
    </source>
</evidence>
<evidence type="ECO:0000256" key="11">
    <source>
        <dbReference type="SAM" id="MobiDB-lite"/>
    </source>
</evidence>
<evidence type="ECO:0000256" key="10">
    <source>
        <dbReference type="RuleBase" id="RU079119"/>
    </source>
</evidence>
<gene>
    <name evidence="13" type="ORF">CAUJ_LOCUS1218</name>
</gene>
<feature type="transmembrane region" description="Helical" evidence="10">
    <location>
        <begin position="173"/>
        <end position="196"/>
    </location>
</feature>
<comment type="caution">
    <text evidence="13">The sequence shown here is derived from an EMBL/GenBank/DDBJ whole genome shotgun (WGS) entry which is preliminary data.</text>
</comment>
<keyword evidence="6" id="KW-0805">Transcription regulation</keyword>
<comment type="similarity">
    <text evidence="3">Belongs to the TAF8 family.</text>
</comment>
<dbReference type="InterPro" id="IPR001594">
    <property type="entry name" value="Palmitoyltrfase_DHHC"/>
</dbReference>
<evidence type="ECO:0000313" key="14">
    <source>
        <dbReference type="Proteomes" id="UP000835052"/>
    </source>
</evidence>
<feature type="domain" description="Bromodomain associated" evidence="12">
    <location>
        <begin position="435"/>
        <end position="511"/>
    </location>
</feature>
<name>A0A8S1GPW3_9PELO</name>
<keyword evidence="8" id="KW-0804">Transcription</keyword>
<keyword evidence="14" id="KW-1185">Reference proteome</keyword>
<dbReference type="PANTHER" id="PTHR46469:SF1">
    <property type="entry name" value="TRANSCRIPTION INITIATION FACTOR TFIID SUBUNIT 8"/>
    <property type="match status" value="1"/>
</dbReference>
<keyword evidence="10" id="KW-0808">Transferase</keyword>
<evidence type="ECO:0000256" key="8">
    <source>
        <dbReference type="ARBA" id="ARBA00023163"/>
    </source>
</evidence>
<evidence type="ECO:0000256" key="1">
    <source>
        <dbReference type="ARBA" id="ARBA00004123"/>
    </source>
</evidence>
<proteinExistence type="inferred from homology"/>
<dbReference type="OrthoDB" id="302728at2759"/>
<comment type="catalytic activity">
    <reaction evidence="10">
        <text>L-cysteinyl-[protein] + hexadecanoyl-CoA = S-hexadecanoyl-L-cysteinyl-[protein] + CoA</text>
        <dbReference type="Rhea" id="RHEA:36683"/>
        <dbReference type="Rhea" id="RHEA-COMP:10131"/>
        <dbReference type="Rhea" id="RHEA-COMP:11032"/>
        <dbReference type="ChEBI" id="CHEBI:29950"/>
        <dbReference type="ChEBI" id="CHEBI:57287"/>
        <dbReference type="ChEBI" id="CHEBI:57379"/>
        <dbReference type="ChEBI" id="CHEBI:74151"/>
        <dbReference type="EC" id="2.3.1.225"/>
    </reaction>
</comment>
<organism evidence="13 14">
    <name type="scientific">Caenorhabditis auriculariae</name>
    <dbReference type="NCBI Taxonomy" id="2777116"/>
    <lineage>
        <taxon>Eukaryota</taxon>
        <taxon>Metazoa</taxon>
        <taxon>Ecdysozoa</taxon>
        <taxon>Nematoda</taxon>
        <taxon>Chromadorea</taxon>
        <taxon>Rhabditida</taxon>
        <taxon>Rhabditina</taxon>
        <taxon>Rhabditomorpha</taxon>
        <taxon>Rhabditoidea</taxon>
        <taxon>Rhabditidae</taxon>
        <taxon>Peloderinae</taxon>
        <taxon>Caenorhabditis</taxon>
    </lineage>
</organism>
<dbReference type="GO" id="GO:0005669">
    <property type="term" value="C:transcription factor TFIID complex"/>
    <property type="evidence" value="ECO:0007669"/>
    <property type="project" value="InterPro"/>
</dbReference>
<dbReference type="Pfam" id="PF10406">
    <property type="entry name" value="TAF8_C"/>
    <property type="match status" value="1"/>
</dbReference>
<evidence type="ECO:0000256" key="7">
    <source>
        <dbReference type="ARBA" id="ARBA00023136"/>
    </source>
</evidence>